<dbReference type="OrthoDB" id="9801978at2"/>
<dbReference type="InterPro" id="IPR004101">
    <property type="entry name" value="Mur_ligase_C"/>
</dbReference>
<evidence type="ECO:0000313" key="16">
    <source>
        <dbReference type="Proteomes" id="UP000293719"/>
    </source>
</evidence>
<feature type="binding site" evidence="10">
    <location>
        <begin position="120"/>
        <end position="126"/>
    </location>
    <ligand>
        <name>ATP</name>
        <dbReference type="ChEBI" id="CHEBI:30616"/>
    </ligand>
</feature>
<dbReference type="Gene3D" id="3.40.1190.10">
    <property type="entry name" value="Mur-like, catalytic domain"/>
    <property type="match status" value="1"/>
</dbReference>
<evidence type="ECO:0000256" key="1">
    <source>
        <dbReference type="ARBA" id="ARBA00022490"/>
    </source>
</evidence>
<evidence type="ECO:0000256" key="10">
    <source>
        <dbReference type="HAMAP-Rule" id="MF_02019"/>
    </source>
</evidence>
<dbReference type="Gene3D" id="3.40.1390.10">
    <property type="entry name" value="MurE/MurF, N-terminal domain"/>
    <property type="match status" value="1"/>
</dbReference>
<dbReference type="GO" id="GO:0047480">
    <property type="term" value="F:UDP-N-acetylmuramoyl-tripeptide-D-alanyl-D-alanine ligase activity"/>
    <property type="evidence" value="ECO:0007669"/>
    <property type="project" value="UniProtKB-UniRule"/>
</dbReference>
<reference evidence="15 16" key="1">
    <citation type="journal article" date="2017" name="Int. J. Syst. Evol. Microbiol.">
        <title>Roseitalea porphyridii gen. nov., sp. nov., isolated from a red alga, and reclassification of Hoeflea suaedae Chung et al. 2013 as Pseudohoeflea suaedae gen. nov., comb. nov.</title>
        <authorList>
            <person name="Hyeon J.W."/>
            <person name="Jeong S.E."/>
            <person name="Baek K."/>
            <person name="Jeon C.O."/>
        </authorList>
    </citation>
    <scope>NUCLEOTIDE SEQUENCE [LARGE SCALE GENOMIC DNA]</scope>
    <source>
        <strain evidence="15 16">MA7-20</strain>
    </source>
</reference>
<comment type="subcellular location">
    <subcellularLocation>
        <location evidence="10 11">Cytoplasm</location>
    </subcellularLocation>
</comment>
<proteinExistence type="inferred from homology"/>
<dbReference type="NCBIfam" id="TIGR01143">
    <property type="entry name" value="murF"/>
    <property type="match status" value="1"/>
</dbReference>
<organism evidence="15 16">
    <name type="scientific">Roseitalea porphyridii</name>
    <dbReference type="NCBI Taxonomy" id="1852022"/>
    <lineage>
        <taxon>Bacteria</taxon>
        <taxon>Pseudomonadati</taxon>
        <taxon>Pseudomonadota</taxon>
        <taxon>Alphaproteobacteria</taxon>
        <taxon>Hyphomicrobiales</taxon>
        <taxon>Ahrensiaceae</taxon>
        <taxon>Roseitalea</taxon>
    </lineage>
</organism>
<keyword evidence="1 10" id="KW-0963">Cytoplasm</keyword>
<dbReference type="InterPro" id="IPR005863">
    <property type="entry name" value="UDP-N-AcMur_synth"/>
</dbReference>
<keyword evidence="7 10" id="KW-0573">Peptidoglycan synthesis</keyword>
<dbReference type="Pfam" id="PF01225">
    <property type="entry name" value="Mur_ligase"/>
    <property type="match status" value="1"/>
</dbReference>
<dbReference type="Proteomes" id="UP000293719">
    <property type="component" value="Chromosome"/>
</dbReference>
<feature type="domain" description="Mur ligase N-terminal catalytic" evidence="12">
    <location>
        <begin position="32"/>
        <end position="105"/>
    </location>
</feature>
<dbReference type="SUPFAM" id="SSF53244">
    <property type="entry name" value="MurD-like peptide ligases, peptide-binding domain"/>
    <property type="match status" value="1"/>
</dbReference>
<dbReference type="SUPFAM" id="SSF53623">
    <property type="entry name" value="MurD-like peptide ligases, catalytic domain"/>
    <property type="match status" value="1"/>
</dbReference>
<keyword evidence="16" id="KW-1185">Reference proteome</keyword>
<dbReference type="PANTHER" id="PTHR43024">
    <property type="entry name" value="UDP-N-ACETYLMURAMOYL-TRIPEPTIDE--D-ALANYL-D-ALANINE LIGASE"/>
    <property type="match status" value="1"/>
</dbReference>
<evidence type="ECO:0000256" key="2">
    <source>
        <dbReference type="ARBA" id="ARBA00022598"/>
    </source>
</evidence>
<name>A0A4P6V7N1_9HYPH</name>
<dbReference type="GO" id="GO:0071555">
    <property type="term" value="P:cell wall organization"/>
    <property type="evidence" value="ECO:0007669"/>
    <property type="project" value="UniProtKB-KW"/>
</dbReference>
<dbReference type="EMBL" id="CP036532">
    <property type="protein sequence ID" value="QBK32396.1"/>
    <property type="molecule type" value="Genomic_DNA"/>
</dbReference>
<dbReference type="NCBIfam" id="NF010693">
    <property type="entry name" value="PRK14093.1"/>
    <property type="match status" value="1"/>
</dbReference>
<dbReference type="HAMAP" id="MF_02019">
    <property type="entry name" value="MurF"/>
    <property type="match status" value="1"/>
</dbReference>
<dbReference type="GO" id="GO:0051301">
    <property type="term" value="P:cell division"/>
    <property type="evidence" value="ECO:0007669"/>
    <property type="project" value="UniProtKB-KW"/>
</dbReference>
<dbReference type="GO" id="GO:0008360">
    <property type="term" value="P:regulation of cell shape"/>
    <property type="evidence" value="ECO:0007669"/>
    <property type="project" value="UniProtKB-KW"/>
</dbReference>
<dbReference type="Pfam" id="PF08245">
    <property type="entry name" value="Mur_ligase_M"/>
    <property type="match status" value="1"/>
</dbReference>
<comment type="function">
    <text evidence="10 11">Involved in cell wall formation. Catalyzes the final step in the synthesis of UDP-N-acetylmuramoyl-pentapeptide, the precursor of murein.</text>
</comment>
<evidence type="ECO:0000313" key="15">
    <source>
        <dbReference type="EMBL" id="QBK32396.1"/>
    </source>
</evidence>
<evidence type="ECO:0000256" key="3">
    <source>
        <dbReference type="ARBA" id="ARBA00022618"/>
    </source>
</evidence>
<dbReference type="KEGG" id="rpod:E0E05_13345"/>
<dbReference type="GO" id="GO:0009252">
    <property type="term" value="P:peptidoglycan biosynthetic process"/>
    <property type="evidence" value="ECO:0007669"/>
    <property type="project" value="UniProtKB-UniRule"/>
</dbReference>
<keyword evidence="8 10" id="KW-0131">Cell cycle</keyword>
<sequence>MTGEANGTPLWTGQDMADAMDARPVGGLAGAVTGISIDTRTLRPGDAFFAIRGDTHDGHSFASKAIAAGASCLVVQEDKIAALGGLTVPLLVVPDVLEGLRQLGRAARARTKARIVAVTGSAGKTTTKDALRHVLGRCGRVHASVASYNNHWGVPLTLARMPADTDYGVFEIGMNHAGEITPLVKLVRPHIGMVTLIAAAHLGNFKNLDGIAHAKAEIFSGVVRGGTGLINRDDKRFKLLAELAGKAGVNRIIGYGADKKADVQLINAKYHADCSCVTAKVFGEEVAFKVGLPGRHVVQNMLGVLAVCHLMGADMTRVAHALADLPAPDGRGKQYRFRAGAGTFALIDESYNANPASVEAALDLLASLEPRSGGRRIAVLGDMLELGAHARDLHAALAEPVRKAGLDRLYLAGPEMAALAEAIGEDGPPTDHFEDVDTLGAVLRRDIAEGDVVMVKSSNGIGFSRLVALFRNAESAA</sequence>
<keyword evidence="4 10" id="KW-0547">Nucleotide-binding</keyword>
<dbReference type="InterPro" id="IPR013221">
    <property type="entry name" value="Mur_ligase_cen"/>
</dbReference>
<comment type="pathway">
    <text evidence="10 11">Cell wall biogenesis; peptidoglycan biosynthesis.</text>
</comment>
<dbReference type="Gene3D" id="3.90.190.20">
    <property type="entry name" value="Mur ligase, C-terminal domain"/>
    <property type="match status" value="1"/>
</dbReference>
<keyword evidence="6 10" id="KW-0133">Cell shape</keyword>
<evidence type="ECO:0000256" key="5">
    <source>
        <dbReference type="ARBA" id="ARBA00022840"/>
    </source>
</evidence>
<evidence type="ECO:0000259" key="14">
    <source>
        <dbReference type="Pfam" id="PF08245"/>
    </source>
</evidence>
<dbReference type="AlphaFoldDB" id="A0A4P6V7N1"/>
<gene>
    <name evidence="10" type="primary">murF</name>
    <name evidence="15" type="ORF">E0E05_13345</name>
</gene>
<dbReference type="InterPro" id="IPR036565">
    <property type="entry name" value="Mur-like_cat_sf"/>
</dbReference>
<comment type="catalytic activity">
    <reaction evidence="10 11">
        <text>D-alanyl-D-alanine + UDP-N-acetyl-alpha-D-muramoyl-L-alanyl-gamma-D-glutamyl-meso-2,6-diaminopimelate + ATP = UDP-N-acetyl-alpha-D-muramoyl-L-alanyl-gamma-D-glutamyl-meso-2,6-diaminopimeloyl-D-alanyl-D-alanine + ADP + phosphate + H(+)</text>
        <dbReference type="Rhea" id="RHEA:28374"/>
        <dbReference type="ChEBI" id="CHEBI:15378"/>
        <dbReference type="ChEBI" id="CHEBI:30616"/>
        <dbReference type="ChEBI" id="CHEBI:43474"/>
        <dbReference type="ChEBI" id="CHEBI:57822"/>
        <dbReference type="ChEBI" id="CHEBI:61386"/>
        <dbReference type="ChEBI" id="CHEBI:83905"/>
        <dbReference type="ChEBI" id="CHEBI:456216"/>
        <dbReference type="EC" id="6.3.2.10"/>
    </reaction>
</comment>
<dbReference type="InterPro" id="IPR000713">
    <property type="entry name" value="Mur_ligase_N"/>
</dbReference>
<evidence type="ECO:0000256" key="4">
    <source>
        <dbReference type="ARBA" id="ARBA00022741"/>
    </source>
</evidence>
<keyword evidence="2 10" id="KW-0436">Ligase</keyword>
<evidence type="ECO:0000256" key="9">
    <source>
        <dbReference type="ARBA" id="ARBA00023316"/>
    </source>
</evidence>
<dbReference type="InterPro" id="IPR035911">
    <property type="entry name" value="MurE/MurF_N"/>
</dbReference>
<evidence type="ECO:0000256" key="6">
    <source>
        <dbReference type="ARBA" id="ARBA00022960"/>
    </source>
</evidence>
<keyword evidence="9 10" id="KW-0961">Cell wall biogenesis/degradation</keyword>
<dbReference type="InterPro" id="IPR051046">
    <property type="entry name" value="MurCDEF_CellWall_CoF430Synth"/>
</dbReference>
<protein>
    <recommendedName>
        <fullName evidence="10 11">UDP-N-acetylmuramoyl-tripeptide--D-alanyl-D-alanine ligase</fullName>
        <ecNumber evidence="10 11">6.3.2.10</ecNumber>
    </recommendedName>
    <alternativeName>
        <fullName evidence="10">D-alanyl-D-alanine-adding enzyme</fullName>
    </alternativeName>
</protein>
<keyword evidence="5 10" id="KW-0067">ATP-binding</keyword>
<comment type="similarity">
    <text evidence="10">Belongs to the MurCDEF family. MurF subfamily.</text>
</comment>
<dbReference type="GO" id="GO:0005737">
    <property type="term" value="C:cytoplasm"/>
    <property type="evidence" value="ECO:0007669"/>
    <property type="project" value="UniProtKB-SubCell"/>
</dbReference>
<evidence type="ECO:0000259" key="13">
    <source>
        <dbReference type="Pfam" id="PF02875"/>
    </source>
</evidence>
<dbReference type="SUPFAM" id="SSF63418">
    <property type="entry name" value="MurE/MurF N-terminal domain"/>
    <property type="match status" value="1"/>
</dbReference>
<keyword evidence="3 10" id="KW-0132">Cell division</keyword>
<evidence type="ECO:0000256" key="11">
    <source>
        <dbReference type="RuleBase" id="RU004136"/>
    </source>
</evidence>
<dbReference type="InterPro" id="IPR036615">
    <property type="entry name" value="Mur_ligase_C_dom_sf"/>
</dbReference>
<dbReference type="UniPathway" id="UPA00219"/>
<evidence type="ECO:0000256" key="8">
    <source>
        <dbReference type="ARBA" id="ARBA00023306"/>
    </source>
</evidence>
<evidence type="ECO:0000256" key="7">
    <source>
        <dbReference type="ARBA" id="ARBA00022984"/>
    </source>
</evidence>
<dbReference type="GO" id="GO:0005524">
    <property type="term" value="F:ATP binding"/>
    <property type="evidence" value="ECO:0007669"/>
    <property type="project" value="UniProtKB-UniRule"/>
</dbReference>
<dbReference type="Pfam" id="PF02875">
    <property type="entry name" value="Mur_ligase_C"/>
    <property type="match status" value="1"/>
</dbReference>
<accession>A0A4P6V7N1</accession>
<dbReference type="EC" id="6.3.2.10" evidence="10 11"/>
<dbReference type="PANTHER" id="PTHR43024:SF1">
    <property type="entry name" value="UDP-N-ACETYLMURAMOYL-TRIPEPTIDE--D-ALANYL-D-ALANINE LIGASE"/>
    <property type="match status" value="1"/>
</dbReference>
<feature type="domain" description="Mur ligase C-terminal" evidence="13">
    <location>
        <begin position="345"/>
        <end position="458"/>
    </location>
</feature>
<evidence type="ECO:0000259" key="12">
    <source>
        <dbReference type="Pfam" id="PF01225"/>
    </source>
</evidence>
<feature type="domain" description="Mur ligase central" evidence="14">
    <location>
        <begin position="118"/>
        <end position="308"/>
    </location>
</feature>
<dbReference type="GO" id="GO:0008766">
    <property type="term" value="F:UDP-N-acetylmuramoylalanyl-D-glutamyl-2,6-diaminopimelate-D-alanyl-D-alanine ligase activity"/>
    <property type="evidence" value="ECO:0007669"/>
    <property type="project" value="RHEA"/>
</dbReference>